<dbReference type="Gene3D" id="3.10.450.610">
    <property type="match status" value="1"/>
</dbReference>
<organism evidence="1 2">
    <name type="scientific">Rubrivivax gelatinosus</name>
    <name type="common">Rhodocyclus gelatinosus</name>
    <name type="synonym">Rhodopseudomonas gelatinosa</name>
    <dbReference type="NCBI Taxonomy" id="28068"/>
    <lineage>
        <taxon>Bacteria</taxon>
        <taxon>Pseudomonadati</taxon>
        <taxon>Pseudomonadota</taxon>
        <taxon>Betaproteobacteria</taxon>
        <taxon>Burkholderiales</taxon>
        <taxon>Sphaerotilaceae</taxon>
        <taxon>Rubrivivax</taxon>
    </lineage>
</organism>
<sequence length="133" mass="14528">MPEDPAEWPAWWHMGTRVDPPRDGGVPCSGDTVWAATVDGVEVAASWGWTELRPGVVVLTDPNAISTNLRCLHATAPADERLAAIVALNRLTHELPWRETVCTILRMLRRHAGFAAAAAPRRVRRSGTPSMPC</sequence>
<name>A0A4R2MI50_RUBGE</name>
<dbReference type="Proteomes" id="UP000295106">
    <property type="component" value="Unassembled WGS sequence"/>
</dbReference>
<comment type="caution">
    <text evidence="1">The sequence shown here is derived from an EMBL/GenBank/DDBJ whole genome shotgun (WGS) entry which is preliminary data.</text>
</comment>
<dbReference type="AlphaFoldDB" id="A0A4R2MI50"/>
<accession>A0A4R2MI50</accession>
<dbReference type="EMBL" id="SLXD01000002">
    <property type="protein sequence ID" value="TCP04334.1"/>
    <property type="molecule type" value="Genomic_DNA"/>
</dbReference>
<evidence type="ECO:0000313" key="2">
    <source>
        <dbReference type="Proteomes" id="UP000295106"/>
    </source>
</evidence>
<proteinExistence type="predicted"/>
<gene>
    <name evidence="1" type="ORF">EV684_10287</name>
</gene>
<protein>
    <submittedName>
        <fullName evidence="1">Uncharacterized protein</fullName>
    </submittedName>
</protein>
<reference evidence="1 2" key="1">
    <citation type="submission" date="2019-03" db="EMBL/GenBank/DDBJ databases">
        <title>Genomic Encyclopedia of Type Strains, Phase IV (KMG-IV): sequencing the most valuable type-strain genomes for metagenomic binning, comparative biology and taxonomic classification.</title>
        <authorList>
            <person name="Goeker M."/>
        </authorList>
    </citation>
    <scope>NUCLEOTIDE SEQUENCE [LARGE SCALE GENOMIC DNA]</scope>
    <source>
        <strain evidence="1 2">DSM 1709</strain>
    </source>
</reference>
<evidence type="ECO:0000313" key="1">
    <source>
        <dbReference type="EMBL" id="TCP04334.1"/>
    </source>
</evidence>